<proteinExistence type="predicted"/>
<evidence type="ECO:0000313" key="3">
    <source>
        <dbReference type="EMBL" id="MCF2950069.1"/>
    </source>
</evidence>
<name>A0ABS9DAW0_9ALTE</name>
<keyword evidence="4" id="KW-1185">Reference proteome</keyword>
<sequence length="314" mass="35183">MQRREFIQSSTALALGALLASQSIYANTPQTNNSQLNLNVFSKHLQFLNYADMADAAANIGFDGVDLTVRPKGHVLPERVTEDLSRAVEGLKSANFSPNMMTTAITDVHQQDSKAVISTAGQLGFKVYRMGYYRFNQDSKPPQALKEFNQKLKELAVINKQANIKGAYQNHAGVSFVGAQVWDIWHMLEDVDTEYMGCQYDIRHASVEGAQSWPVTFNMLRNNINSLVLKDYKWQKVNSKWKLKNVPIGQGMVDFKGYFAILKSLDINLPVSMHFEYDLGGAEHGAKKIAGNGADVFAAMQRDVEQVRLLWQQA</sequence>
<dbReference type="PANTHER" id="PTHR12110:SF41">
    <property type="entry name" value="INOSOSE DEHYDRATASE"/>
    <property type="match status" value="1"/>
</dbReference>
<feature type="domain" description="Xylose isomerase-like TIM barrel" evidence="2">
    <location>
        <begin position="55"/>
        <end position="279"/>
    </location>
</feature>
<dbReference type="GO" id="GO:0016853">
    <property type="term" value="F:isomerase activity"/>
    <property type="evidence" value="ECO:0007669"/>
    <property type="project" value="UniProtKB-KW"/>
</dbReference>
<feature type="chain" id="PRO_5045445341" evidence="1">
    <location>
        <begin position="27"/>
        <end position="314"/>
    </location>
</feature>
<comment type="caution">
    <text evidence="3">The sequence shown here is derived from an EMBL/GenBank/DDBJ whole genome shotgun (WGS) entry which is preliminary data.</text>
</comment>
<evidence type="ECO:0000259" key="2">
    <source>
        <dbReference type="Pfam" id="PF01261"/>
    </source>
</evidence>
<accession>A0ABS9DAW0</accession>
<keyword evidence="3" id="KW-0413">Isomerase</keyword>
<dbReference type="RefSeq" id="WP_235314170.1">
    <property type="nucleotide sequence ID" value="NZ_JAKGAS010000014.1"/>
</dbReference>
<evidence type="ECO:0000256" key="1">
    <source>
        <dbReference type="SAM" id="SignalP"/>
    </source>
</evidence>
<dbReference type="InterPro" id="IPR036237">
    <property type="entry name" value="Xyl_isomerase-like_sf"/>
</dbReference>
<reference evidence="3 4" key="1">
    <citation type="submission" date="2022-01" db="EMBL/GenBank/DDBJ databases">
        <title>Paraglaciecola sp. G1-23.</title>
        <authorList>
            <person name="Jin M.S."/>
            <person name="Han D.M."/>
            <person name="Kim H.M."/>
            <person name="Jeon C.O."/>
        </authorList>
    </citation>
    <scope>NUCLEOTIDE SEQUENCE [LARGE SCALE GENOMIC DNA]</scope>
    <source>
        <strain evidence="3 4">G1-23</strain>
    </source>
</reference>
<evidence type="ECO:0000313" key="4">
    <source>
        <dbReference type="Proteomes" id="UP001521137"/>
    </source>
</evidence>
<dbReference type="SUPFAM" id="SSF51658">
    <property type="entry name" value="Xylose isomerase-like"/>
    <property type="match status" value="1"/>
</dbReference>
<gene>
    <name evidence="3" type="ORF">L0668_18265</name>
</gene>
<dbReference type="Proteomes" id="UP001521137">
    <property type="component" value="Unassembled WGS sequence"/>
</dbReference>
<dbReference type="InterPro" id="IPR013022">
    <property type="entry name" value="Xyl_isomerase-like_TIM-brl"/>
</dbReference>
<feature type="signal peptide" evidence="1">
    <location>
        <begin position="1"/>
        <end position="26"/>
    </location>
</feature>
<dbReference type="EMBL" id="JAKGAS010000014">
    <property type="protein sequence ID" value="MCF2950069.1"/>
    <property type="molecule type" value="Genomic_DNA"/>
</dbReference>
<dbReference type="Gene3D" id="3.20.20.150">
    <property type="entry name" value="Divalent-metal-dependent TIM barrel enzymes"/>
    <property type="match status" value="1"/>
</dbReference>
<dbReference type="PANTHER" id="PTHR12110">
    <property type="entry name" value="HYDROXYPYRUVATE ISOMERASE"/>
    <property type="match status" value="1"/>
</dbReference>
<organism evidence="3 4">
    <name type="scientific">Paraglaciecola algarum</name>
    <dbReference type="NCBI Taxonomy" id="3050085"/>
    <lineage>
        <taxon>Bacteria</taxon>
        <taxon>Pseudomonadati</taxon>
        <taxon>Pseudomonadota</taxon>
        <taxon>Gammaproteobacteria</taxon>
        <taxon>Alteromonadales</taxon>
        <taxon>Alteromonadaceae</taxon>
        <taxon>Paraglaciecola</taxon>
    </lineage>
</organism>
<keyword evidence="1" id="KW-0732">Signal</keyword>
<dbReference type="InterPro" id="IPR050312">
    <property type="entry name" value="IolE/XylAMocC-like"/>
</dbReference>
<dbReference type="Pfam" id="PF01261">
    <property type="entry name" value="AP_endonuc_2"/>
    <property type="match status" value="1"/>
</dbReference>
<protein>
    <submittedName>
        <fullName evidence="3">Sugar phosphate isomerase/epimerase</fullName>
    </submittedName>
</protein>